<evidence type="ECO:0000313" key="2">
    <source>
        <dbReference type="EMBL" id="TDQ28136.1"/>
    </source>
</evidence>
<keyword evidence="3" id="KW-1185">Reference proteome</keyword>
<organism evidence="2 3">
    <name type="scientific">Zeaxanthinibacter enoshimensis</name>
    <dbReference type="NCBI Taxonomy" id="392009"/>
    <lineage>
        <taxon>Bacteria</taxon>
        <taxon>Pseudomonadati</taxon>
        <taxon>Bacteroidota</taxon>
        <taxon>Flavobacteriia</taxon>
        <taxon>Flavobacteriales</taxon>
        <taxon>Flavobacteriaceae</taxon>
        <taxon>Zeaxanthinibacter</taxon>
    </lineage>
</organism>
<accession>A0A4R6TJC5</accession>
<dbReference type="InterPro" id="IPR049293">
    <property type="entry name" value="DUF6843"/>
</dbReference>
<gene>
    <name evidence="2" type="ORF">CLV82_2983</name>
</gene>
<dbReference type="Proteomes" id="UP000295468">
    <property type="component" value="Unassembled WGS sequence"/>
</dbReference>
<dbReference type="Pfam" id="PF20862">
    <property type="entry name" value="DUF6843"/>
    <property type="match status" value="1"/>
</dbReference>
<proteinExistence type="predicted"/>
<reference evidence="2 3" key="1">
    <citation type="submission" date="2019-03" db="EMBL/GenBank/DDBJ databases">
        <title>Genomic Encyclopedia of Archaeal and Bacterial Type Strains, Phase II (KMG-II): from individual species to whole genera.</title>
        <authorList>
            <person name="Goeker M."/>
        </authorList>
    </citation>
    <scope>NUCLEOTIDE SEQUENCE [LARGE SCALE GENOMIC DNA]</scope>
    <source>
        <strain evidence="2 3">DSM 18435</strain>
    </source>
</reference>
<dbReference type="AlphaFoldDB" id="A0A4R6TJC5"/>
<evidence type="ECO:0000259" key="1">
    <source>
        <dbReference type="Pfam" id="PF20862"/>
    </source>
</evidence>
<evidence type="ECO:0000313" key="3">
    <source>
        <dbReference type="Proteomes" id="UP000295468"/>
    </source>
</evidence>
<comment type="caution">
    <text evidence="2">The sequence shown here is derived from an EMBL/GenBank/DDBJ whole genome shotgun (WGS) entry which is preliminary data.</text>
</comment>
<name>A0A4R6TJC5_9FLAO</name>
<sequence>MVFPSDFKGRAIIVSDMACGEPIEIIDGREQLIFPDNGILLYQGEIETEYVNHKYYFLDKNGVKTEIPKRDLYMYWDSEPKKPDSTITGVWLGGMGSKHINHPKPETEFSYMFLTVSSKKNRNEYFDFHYLKRFENETDSLVQNCNKEIIN</sequence>
<feature type="domain" description="DUF6843" evidence="1">
    <location>
        <begin position="3"/>
        <end position="72"/>
    </location>
</feature>
<dbReference type="EMBL" id="SNYI01000011">
    <property type="protein sequence ID" value="TDQ28136.1"/>
    <property type="molecule type" value="Genomic_DNA"/>
</dbReference>
<protein>
    <recommendedName>
        <fullName evidence="1">DUF6843 domain-containing protein</fullName>
    </recommendedName>
</protein>